<dbReference type="Gene3D" id="3.40.50.300">
    <property type="entry name" value="P-loop containing nucleotide triphosphate hydrolases"/>
    <property type="match status" value="2"/>
</dbReference>
<dbReference type="GeneID" id="5480207"/>
<evidence type="ECO:0000256" key="4">
    <source>
        <dbReference type="ARBA" id="ARBA00022840"/>
    </source>
</evidence>
<dbReference type="EMBL" id="AAXT01000001">
    <property type="protein sequence ID" value="EDO08387.1"/>
    <property type="molecule type" value="Genomic_DNA"/>
</dbReference>
<evidence type="ECO:0000313" key="8">
    <source>
        <dbReference type="EMBL" id="EDO08387.1"/>
    </source>
</evidence>
<dbReference type="InterPro" id="IPR014001">
    <property type="entry name" value="Helicase_ATP-bd"/>
</dbReference>
<dbReference type="STRING" id="5865.A7APA3"/>
<dbReference type="SMART" id="SM00487">
    <property type="entry name" value="DEXDc"/>
    <property type="match status" value="1"/>
</dbReference>
<organism evidence="8 9">
    <name type="scientific">Babesia bovis</name>
    <dbReference type="NCBI Taxonomy" id="5865"/>
    <lineage>
        <taxon>Eukaryota</taxon>
        <taxon>Sar</taxon>
        <taxon>Alveolata</taxon>
        <taxon>Apicomplexa</taxon>
        <taxon>Aconoidasida</taxon>
        <taxon>Piroplasmida</taxon>
        <taxon>Babesiidae</taxon>
        <taxon>Babesia</taxon>
    </lineage>
</organism>
<dbReference type="SUPFAM" id="SSF52540">
    <property type="entry name" value="P-loop containing nucleoside triphosphate hydrolases"/>
    <property type="match status" value="2"/>
</dbReference>
<comment type="caution">
    <text evidence="8">The sequence shown here is derived from an EMBL/GenBank/DDBJ whole genome shotgun (WGS) entry which is preliminary data.</text>
</comment>
<keyword evidence="1" id="KW-0547">Nucleotide-binding</keyword>
<dbReference type="AlphaFoldDB" id="A7APA3"/>
<reference evidence="8 9" key="1">
    <citation type="journal article" date="2007" name="PLoS Pathog.">
        <title>Genome sequence of Babesia bovis and comparative analysis of apicomplexan hemoprotozoa.</title>
        <authorList>
            <person name="Brayton K.A."/>
            <person name="Lau A.O.T."/>
            <person name="Herndon D.R."/>
            <person name="Hannick L."/>
            <person name="Kappmeyer L.S."/>
            <person name="Berens S.J."/>
            <person name="Bidwell S.L."/>
            <person name="Brown W.C."/>
            <person name="Crabtree J."/>
            <person name="Fadrosh D."/>
            <person name="Feldblum T."/>
            <person name="Forberger H.A."/>
            <person name="Haas B.J."/>
            <person name="Howell J.M."/>
            <person name="Khouri H."/>
            <person name="Koo H."/>
            <person name="Mann D.J."/>
            <person name="Norimine J."/>
            <person name="Paulsen I.T."/>
            <person name="Radune D."/>
            <person name="Ren Q."/>
            <person name="Smith R.K. Jr."/>
            <person name="Suarez C.E."/>
            <person name="White O."/>
            <person name="Wortman J.R."/>
            <person name="Knowles D.P. Jr."/>
            <person name="McElwain T.F."/>
            <person name="Nene V.M."/>
        </authorList>
    </citation>
    <scope>NUCLEOTIDE SEQUENCE [LARGE SCALE GENOMIC DNA]</scope>
    <source>
        <strain evidence="8">T2Bo</strain>
    </source>
</reference>
<dbReference type="InterPro" id="IPR001650">
    <property type="entry name" value="Helicase_C-like"/>
</dbReference>
<dbReference type="OMA" id="NESHTRM"/>
<evidence type="ECO:0000256" key="2">
    <source>
        <dbReference type="ARBA" id="ARBA00022801"/>
    </source>
</evidence>
<dbReference type="GO" id="GO:0003676">
    <property type="term" value="F:nucleic acid binding"/>
    <property type="evidence" value="ECO:0007669"/>
    <property type="project" value="InterPro"/>
</dbReference>
<feature type="region of interest" description="Disordered" evidence="5">
    <location>
        <begin position="609"/>
        <end position="629"/>
    </location>
</feature>
<dbReference type="Proteomes" id="UP000002173">
    <property type="component" value="Unassembled WGS sequence"/>
</dbReference>
<evidence type="ECO:0000259" key="7">
    <source>
        <dbReference type="PROSITE" id="PS51194"/>
    </source>
</evidence>
<accession>A7APA3</accession>
<dbReference type="Pfam" id="PF00270">
    <property type="entry name" value="DEAD"/>
    <property type="match status" value="1"/>
</dbReference>
<sequence>MAANDEGKYTFSALGISGSLQEGLKKNGVIAPSRHQYNAIKAILDRQDLILQSKSGTGKTLSFCIAVLHLVYQDDSSTNPDNDDSCVSETLESTSVRCLSPKHSSLDIEQNDLENMDISSVDEMEADITSATEINPLGQHTKNISIHDGISFGQVVVIVPTRELAAQICKTLTQILDGSTLIRLHLIVGGARLDEGIADLINSAPQIIVATPGRLITTMSRGIKCTETQQRHTIMRYMNTQTLVLDEADMLLDEHFIGQIKTICTNMVNPFVQIIATSATFIKAQFKLYEDMIMKQDEDFLNRVASYFSMDTYGKIESLKKAFGIHVTRKIYRLLNGHIETPNSGDGIIDDPVSKFPEELNQADNIKYTSLLKRVILPKRNIVKMIVSASHVSRMEVSKNVVCFTENDCIPDYKGLRTAIEQKESLVEQSDTPVLKNVQFFYVEVFEAPNIVKQIALKLRVVVKLLEDPRYIKTIIFCNQSHTRMLTANVLERLGISCSLCSSRQPVNSRKVIIDEFIKSGTSVMIAADVISRGINIDNVDLVVNMDVPESKEAFLHRSGRTGRYGGYGHCVSICTKPEMETLAYLEYALNFKCKQMTDVGITEYVGARSRRTTDESDSETPECSYENDSKAADVNNDCDHSSIISSCAQKTNVVTRNKSQTFLGSSQQGFNEAIRSPIISSIHSCLFPGLKECILPAYAVLLEHDLYLEGVAPIGIISPECGTVDPPGSENTFRVKFVELRMSKVTLHLSLDFYDAIVDCDQEEETYGKLHHILAVQDGGGGISILDPIHHIFKPICGTLLISVVSTKDTLIQLSELMSMVNVDVLLHHHNDMSELAVPFVEIYDDLMYYPPKLECKSELSLLVDLFRNMFQSERDEDALAHVDVVVNYFIQHVTAGTPSPVILAYQLVSQKLYAMGIGLMDTSISSGVSYSRRTRNIHGSSERNNTTEKSI</sequence>
<feature type="domain" description="Helicase ATP-binding" evidence="6">
    <location>
        <begin position="40"/>
        <end position="299"/>
    </location>
</feature>
<dbReference type="GO" id="GO:0005829">
    <property type="term" value="C:cytosol"/>
    <property type="evidence" value="ECO:0007669"/>
    <property type="project" value="TreeGrafter"/>
</dbReference>
<evidence type="ECO:0000259" key="6">
    <source>
        <dbReference type="PROSITE" id="PS51192"/>
    </source>
</evidence>
<dbReference type="RefSeq" id="XP_001611955.1">
    <property type="nucleotide sequence ID" value="XM_001611905.1"/>
</dbReference>
<dbReference type="GO" id="GO:0005524">
    <property type="term" value="F:ATP binding"/>
    <property type="evidence" value="ECO:0007669"/>
    <property type="project" value="UniProtKB-KW"/>
</dbReference>
<dbReference type="Pfam" id="PF00271">
    <property type="entry name" value="Helicase_C"/>
    <property type="match status" value="1"/>
</dbReference>
<reference evidence="9" key="2">
    <citation type="journal article" date="2020" name="Data Brief">
        <title>Transcriptome dataset of Babesia bovis life stages within vertebrate and invertebrate hosts.</title>
        <authorList>
            <person name="Ueti M.W."/>
            <person name="Johnson W.C."/>
            <person name="Kappmeyer L.S."/>
            <person name="Herndon D.R."/>
            <person name="Mousel M.R."/>
            <person name="Reif K.E."/>
            <person name="Taus N.S."/>
            <person name="Ifeonu O.O."/>
            <person name="Silva J.C."/>
            <person name="Suarez C.E."/>
            <person name="Brayton K.A."/>
        </authorList>
    </citation>
    <scope>NUCLEOTIDE SEQUENCE [LARGE SCALE GENOMIC DNA]</scope>
</reference>
<keyword evidence="4" id="KW-0067">ATP-binding</keyword>
<dbReference type="FunCoup" id="A7APA3">
    <property type="interactions" value="2"/>
</dbReference>
<dbReference type="SMART" id="SM00490">
    <property type="entry name" value="HELICc"/>
    <property type="match status" value="1"/>
</dbReference>
<dbReference type="InterPro" id="IPR011545">
    <property type="entry name" value="DEAD/DEAH_box_helicase_dom"/>
</dbReference>
<dbReference type="eggNOG" id="KOG0326">
    <property type="taxonomic scope" value="Eukaryota"/>
</dbReference>
<dbReference type="PANTHER" id="PTHR47959">
    <property type="entry name" value="ATP-DEPENDENT RNA HELICASE RHLE-RELATED"/>
    <property type="match status" value="1"/>
</dbReference>
<feature type="domain" description="Helicase C-terminal" evidence="7">
    <location>
        <begin position="458"/>
        <end position="606"/>
    </location>
</feature>
<dbReference type="KEGG" id="bbo:BBOV_III008270"/>
<dbReference type="eggNOG" id="KOG0334">
    <property type="taxonomic scope" value="Eukaryota"/>
</dbReference>
<dbReference type="PANTHER" id="PTHR47959:SF2">
    <property type="entry name" value="ATP-DEPENDENT RNA HELICASE DEAD BOX FAMILY"/>
    <property type="match status" value="1"/>
</dbReference>
<dbReference type="VEuPathDB" id="PiroplasmaDB:BBOV_III008270"/>
<dbReference type="PROSITE" id="PS51194">
    <property type="entry name" value="HELICASE_CTER"/>
    <property type="match status" value="1"/>
</dbReference>
<keyword evidence="9" id="KW-1185">Reference proteome</keyword>
<keyword evidence="3 8" id="KW-0347">Helicase</keyword>
<dbReference type="GO" id="GO:0016787">
    <property type="term" value="F:hydrolase activity"/>
    <property type="evidence" value="ECO:0007669"/>
    <property type="project" value="UniProtKB-KW"/>
</dbReference>
<dbReference type="InterPro" id="IPR027417">
    <property type="entry name" value="P-loop_NTPase"/>
</dbReference>
<evidence type="ECO:0000256" key="5">
    <source>
        <dbReference type="SAM" id="MobiDB-lite"/>
    </source>
</evidence>
<evidence type="ECO:0000313" key="9">
    <source>
        <dbReference type="Proteomes" id="UP000002173"/>
    </source>
</evidence>
<proteinExistence type="predicted"/>
<name>A7APA3_BABBO</name>
<dbReference type="PROSITE" id="PS51192">
    <property type="entry name" value="HELICASE_ATP_BIND_1"/>
    <property type="match status" value="1"/>
</dbReference>
<dbReference type="GO" id="GO:0003724">
    <property type="term" value="F:RNA helicase activity"/>
    <property type="evidence" value="ECO:0007669"/>
    <property type="project" value="TreeGrafter"/>
</dbReference>
<evidence type="ECO:0000256" key="3">
    <source>
        <dbReference type="ARBA" id="ARBA00022806"/>
    </source>
</evidence>
<evidence type="ECO:0000256" key="1">
    <source>
        <dbReference type="ARBA" id="ARBA00022741"/>
    </source>
</evidence>
<dbReference type="InterPro" id="IPR050079">
    <property type="entry name" value="DEAD_box_RNA_helicase"/>
</dbReference>
<gene>
    <name evidence="8" type="ORF">BBOV_III008270</name>
</gene>
<reference evidence="9" key="3">
    <citation type="journal article" date="2021" name="Int. J. Parasitol.">
        <title>Comparative analysis of gene expression between Babesia bovis blood stages and kinetes allowed by improved genome annotation.</title>
        <authorList>
            <person name="Ueti M.W."/>
            <person name="Johnson W.C."/>
            <person name="Kappmeyer L.S."/>
            <person name="Herndon D.R."/>
            <person name="Mousel M.R."/>
            <person name="Reif K.E."/>
            <person name="Taus N.S."/>
            <person name="Ifeonu O.O."/>
            <person name="Silva J.C."/>
            <person name="Suarez C.E."/>
            <person name="Brayton K.A."/>
        </authorList>
    </citation>
    <scope>NUCLEOTIDE SEQUENCE [LARGE SCALE GENOMIC DNA]</scope>
</reference>
<keyword evidence="2" id="KW-0378">Hydrolase</keyword>
<protein>
    <submittedName>
        <fullName evidence="8">DEAD/DEAH box helicase domain containing protein</fullName>
    </submittedName>
</protein>
<dbReference type="InParanoid" id="A7APA3"/>